<proteinExistence type="predicted"/>
<dbReference type="Proteomes" id="UP000005945">
    <property type="component" value="Unassembled WGS sequence"/>
</dbReference>
<accession>A8SDQ3</accession>
<dbReference type="EMBL" id="ABED02000028">
    <property type="protein sequence ID" value="EDP20965.1"/>
    <property type="molecule type" value="Genomic_DNA"/>
</dbReference>
<reference evidence="1 2" key="2">
    <citation type="submission" date="2007-09" db="EMBL/GenBank/DDBJ databases">
        <authorList>
            <person name="Fulton L."/>
            <person name="Clifton S."/>
            <person name="Fulton B."/>
            <person name="Xu J."/>
            <person name="Minx P."/>
            <person name="Pepin K.H."/>
            <person name="Johnson M."/>
            <person name="Thiruvilangam P."/>
            <person name="Bhonagiri V."/>
            <person name="Nash W.E."/>
            <person name="Mardis E.R."/>
            <person name="Wilson R.K."/>
        </authorList>
    </citation>
    <scope>NUCLEOTIDE SEQUENCE [LARGE SCALE GENOMIC DNA]</scope>
    <source>
        <strain evidence="1 2">M21/2</strain>
    </source>
</reference>
<name>A8SDQ3_9FIRM</name>
<evidence type="ECO:0000313" key="2">
    <source>
        <dbReference type="Proteomes" id="UP000005945"/>
    </source>
</evidence>
<reference evidence="1 2" key="1">
    <citation type="submission" date="2007-09" db="EMBL/GenBank/DDBJ databases">
        <title>Draft genome sequence of Faecalibacterium prausnitzii M21/2.</title>
        <authorList>
            <person name="Sudarsanam P."/>
            <person name="Ley R."/>
            <person name="Guruge J."/>
            <person name="Turnbaugh P.J."/>
            <person name="Mahowald M."/>
            <person name="Liep D."/>
            <person name="Gordon J."/>
        </authorList>
    </citation>
    <scope>NUCLEOTIDE SEQUENCE [LARGE SCALE GENOMIC DNA]</scope>
    <source>
        <strain evidence="1 2">M21/2</strain>
    </source>
</reference>
<comment type="caution">
    <text evidence="1">The sequence shown here is derived from an EMBL/GenBank/DDBJ whole genome shotgun (WGS) entry which is preliminary data.</text>
</comment>
<dbReference type="AlphaFoldDB" id="A8SDQ3"/>
<organism evidence="1 2">
    <name type="scientific">Faecalibacterium prausnitzii M21/2</name>
    <dbReference type="NCBI Taxonomy" id="411485"/>
    <lineage>
        <taxon>Bacteria</taxon>
        <taxon>Bacillati</taxon>
        <taxon>Bacillota</taxon>
        <taxon>Clostridia</taxon>
        <taxon>Eubacteriales</taxon>
        <taxon>Oscillospiraceae</taxon>
        <taxon>Faecalibacterium</taxon>
    </lineage>
</organism>
<gene>
    <name evidence="1" type="ORF">FAEPRAM212_02292</name>
</gene>
<dbReference type="HOGENOM" id="CLU_3270352_0_0_9"/>
<protein>
    <submittedName>
        <fullName evidence="1">Uncharacterized protein</fullName>
    </submittedName>
</protein>
<evidence type="ECO:0000313" key="1">
    <source>
        <dbReference type="EMBL" id="EDP20965.1"/>
    </source>
</evidence>
<sequence>MFCAMFLVQKWLFSAFPAVCTIPRVKFWQFFSCIHRRFPVY</sequence>